<dbReference type="PANTHER" id="PTHR11739">
    <property type="entry name" value="CITRATE SYNTHASE"/>
    <property type="match status" value="1"/>
</dbReference>
<dbReference type="PRINTS" id="PR00143">
    <property type="entry name" value="CITRTSNTHASE"/>
</dbReference>
<evidence type="ECO:0000256" key="3">
    <source>
        <dbReference type="RuleBase" id="RU000441"/>
    </source>
</evidence>
<dbReference type="GO" id="GO:0006099">
    <property type="term" value="P:tricarboxylic acid cycle"/>
    <property type="evidence" value="ECO:0007669"/>
    <property type="project" value="TreeGrafter"/>
</dbReference>
<dbReference type="InterPro" id="IPR008914">
    <property type="entry name" value="PEBP"/>
</dbReference>
<comment type="similarity">
    <text evidence="1 3">Belongs to the citrate synthase family.</text>
</comment>
<evidence type="ECO:0000313" key="4">
    <source>
        <dbReference type="EMBL" id="CRG87378.1"/>
    </source>
</evidence>
<dbReference type="STRING" id="28573.A0A0U1LVE9"/>
<dbReference type="PANTHER" id="PTHR11739:SF4">
    <property type="entry name" value="CITRATE SYNTHASE, PEROXISOMAL"/>
    <property type="match status" value="1"/>
</dbReference>
<dbReference type="Gene3D" id="1.10.580.10">
    <property type="entry name" value="Citrate Synthase, domain 1"/>
    <property type="match status" value="1"/>
</dbReference>
<name>A0A0U1LVE9_TALIS</name>
<dbReference type="SUPFAM" id="SSF49777">
    <property type="entry name" value="PEBP-like"/>
    <property type="match status" value="1"/>
</dbReference>
<dbReference type="GO" id="GO:0046912">
    <property type="term" value="F:acyltransferase activity, acyl groups converted into alkyl on transfer"/>
    <property type="evidence" value="ECO:0007669"/>
    <property type="project" value="InterPro"/>
</dbReference>
<keyword evidence="2 3" id="KW-0808">Transferase</keyword>
<sequence length="659" mass="73118">MSLTTLASKFFPSLSLFFNSFLSKDGTFRLILEKKAIESKSDDRLIVVDSRTNQSYDIPIVDNSVRATDFRYISPVGFGAGPLERFAKGLRILDPGFQNTAVTESQITYVDGVRGTIQYRQYSLEYLLQHHCYEEVAFLLIWGHLPSKEEKLNFQRDLANEAKPSELVANAIKAFPSNTPCYLMIIAGLSAWAASDPTKIPIHAGGELYQGKMDAVNRAAIRTISALWTVVAMVYCHQRGREFTPADPNASLVENMLLMMGVVDENKRPNPQTISILDKLWILYADHELTNSTAALLHVTSTMADPISGVIASAASGSGPLHAGAIDLAYKMFERIGDKNNVPKVIADVKAKKYRLPGYGHRIYKTVDPRVQHLRKMMDELSGNIKDSMHLSVAMEIDRIASQDRYFTSRNLKVNADLYGCLVFSALGFEPEIITALMMVARAGGGIAHWREAMAMTFSASLEAFIGRLLINQRKRDTKLLTRISSVFQSLPPTLVVSSPLGPSPSPLLLEHTPLGGNVFPDLSWTLPSDIDVSQVKEYLLVVEDPDAPLPSPVVHGLYYGLPIEKTSVGPSDFKSAHNYVVTGGFRYGANRKGCIWSGPRPVLAHGVHRYFFQVIALKAKLSVSENTLLRKEWLLQGLKKDNVLAWGEWVGTFERKPE</sequence>
<dbReference type="Proteomes" id="UP000054383">
    <property type="component" value="Unassembled WGS sequence"/>
</dbReference>
<dbReference type="InterPro" id="IPR016143">
    <property type="entry name" value="Citrate_synth-like_sm_a-sub"/>
</dbReference>
<evidence type="ECO:0000313" key="5">
    <source>
        <dbReference type="Proteomes" id="UP000054383"/>
    </source>
</evidence>
<dbReference type="PROSITE" id="PS00480">
    <property type="entry name" value="CITRATE_SYNTHASE"/>
    <property type="match status" value="1"/>
</dbReference>
<dbReference type="Pfam" id="PF01161">
    <property type="entry name" value="PBP"/>
    <property type="match status" value="1"/>
</dbReference>
<dbReference type="Pfam" id="PF00285">
    <property type="entry name" value="Citrate_synt"/>
    <property type="match status" value="1"/>
</dbReference>
<evidence type="ECO:0000256" key="2">
    <source>
        <dbReference type="ARBA" id="ARBA00022679"/>
    </source>
</evidence>
<dbReference type="InterPro" id="IPR036969">
    <property type="entry name" value="Citrate_synthase_sf"/>
</dbReference>
<dbReference type="GO" id="GO:0005975">
    <property type="term" value="P:carbohydrate metabolic process"/>
    <property type="evidence" value="ECO:0007669"/>
    <property type="project" value="TreeGrafter"/>
</dbReference>
<dbReference type="OrthoDB" id="435022at2759"/>
<dbReference type="Gene3D" id="3.90.280.10">
    <property type="entry name" value="PEBP-like"/>
    <property type="match status" value="1"/>
</dbReference>
<dbReference type="SUPFAM" id="SSF48256">
    <property type="entry name" value="Citrate synthase"/>
    <property type="match status" value="1"/>
</dbReference>
<dbReference type="EMBL" id="CVMT01000003">
    <property type="protein sequence ID" value="CRG87378.1"/>
    <property type="molecule type" value="Genomic_DNA"/>
</dbReference>
<dbReference type="InterPro" id="IPR019810">
    <property type="entry name" value="Citrate_synthase_AS"/>
</dbReference>
<accession>A0A0U1LVE9</accession>
<evidence type="ECO:0000256" key="1">
    <source>
        <dbReference type="ARBA" id="ARBA00010566"/>
    </source>
</evidence>
<dbReference type="InterPro" id="IPR049556">
    <property type="entry name" value="PhiB"/>
</dbReference>
<dbReference type="InterPro" id="IPR002020">
    <property type="entry name" value="Citrate_synthase"/>
</dbReference>
<gene>
    <name evidence="4" type="ORF">PISL3812_04395</name>
</gene>
<organism evidence="4 5">
    <name type="scientific">Talaromyces islandicus</name>
    <name type="common">Penicillium islandicum</name>
    <dbReference type="NCBI Taxonomy" id="28573"/>
    <lineage>
        <taxon>Eukaryota</taxon>
        <taxon>Fungi</taxon>
        <taxon>Dikarya</taxon>
        <taxon>Ascomycota</taxon>
        <taxon>Pezizomycotina</taxon>
        <taxon>Eurotiomycetes</taxon>
        <taxon>Eurotiomycetidae</taxon>
        <taxon>Eurotiales</taxon>
        <taxon>Trichocomaceae</taxon>
        <taxon>Talaromyces</taxon>
        <taxon>Talaromyces sect. Islandici</taxon>
    </lineage>
</organism>
<reference evidence="4 5" key="1">
    <citation type="submission" date="2015-04" db="EMBL/GenBank/DDBJ databases">
        <authorList>
            <person name="Syromyatnikov M.Y."/>
            <person name="Popov V.N."/>
        </authorList>
    </citation>
    <scope>NUCLEOTIDE SEQUENCE [LARGE SCALE GENOMIC DNA]</scope>
    <source>
        <strain evidence="4">WF-38-12</strain>
    </source>
</reference>
<protein>
    <recommendedName>
        <fullName evidence="3">Citrate synthase</fullName>
    </recommendedName>
</protein>
<dbReference type="InterPro" id="IPR036610">
    <property type="entry name" value="PEBP-like_sf"/>
</dbReference>
<dbReference type="GO" id="GO:0005759">
    <property type="term" value="C:mitochondrial matrix"/>
    <property type="evidence" value="ECO:0007669"/>
    <property type="project" value="TreeGrafter"/>
</dbReference>
<dbReference type="CDD" id="cd00457">
    <property type="entry name" value="PEBP"/>
    <property type="match status" value="1"/>
</dbReference>
<dbReference type="Gene3D" id="1.10.230.10">
    <property type="entry name" value="Cytochrome P450-Terp, domain 2"/>
    <property type="match status" value="1"/>
</dbReference>
<dbReference type="AlphaFoldDB" id="A0A0U1LVE9"/>
<dbReference type="InterPro" id="IPR016142">
    <property type="entry name" value="Citrate_synth-like_lrg_a-sub"/>
</dbReference>
<proteinExistence type="inferred from homology"/>
<keyword evidence="5" id="KW-1185">Reference proteome</keyword>
<dbReference type="OMA" id="SGVMAHW"/>